<dbReference type="CDD" id="cd13585">
    <property type="entry name" value="PBP2_TMBP_like"/>
    <property type="match status" value="1"/>
</dbReference>
<accession>A0AAV3US00</accession>
<keyword evidence="2" id="KW-1185">Reference proteome</keyword>
<dbReference type="SUPFAM" id="SSF53850">
    <property type="entry name" value="Periplasmic binding protein-like II"/>
    <property type="match status" value="1"/>
</dbReference>
<name>A0AAV3US00_9EURY</name>
<dbReference type="EMBL" id="BAABKX010000030">
    <property type="protein sequence ID" value="GAA5065784.1"/>
    <property type="molecule type" value="Genomic_DNA"/>
</dbReference>
<dbReference type="Pfam" id="PF01547">
    <property type="entry name" value="SBP_bac_1"/>
    <property type="match status" value="1"/>
</dbReference>
<dbReference type="Gene3D" id="3.40.190.10">
    <property type="entry name" value="Periplasmic binding protein-like II"/>
    <property type="match status" value="1"/>
</dbReference>
<protein>
    <submittedName>
        <fullName evidence="1">ABC transporter substrate-binding protein</fullName>
    </submittedName>
</protein>
<reference evidence="1 2" key="1">
    <citation type="journal article" date="2019" name="Int. J. Syst. Evol. Microbiol.">
        <title>The Global Catalogue of Microorganisms (GCM) 10K type strain sequencing project: providing services to taxonomists for standard genome sequencing and annotation.</title>
        <authorList>
            <consortium name="The Broad Institute Genomics Platform"/>
            <consortium name="The Broad Institute Genome Sequencing Center for Infectious Disease"/>
            <person name="Wu L."/>
            <person name="Ma J."/>
        </authorList>
    </citation>
    <scope>NUCLEOTIDE SEQUENCE [LARGE SCALE GENOMIC DNA]</scope>
    <source>
        <strain evidence="1 2">JCM 17504</strain>
    </source>
</reference>
<dbReference type="Proteomes" id="UP001501729">
    <property type="component" value="Unassembled WGS sequence"/>
</dbReference>
<dbReference type="InterPro" id="IPR006059">
    <property type="entry name" value="SBP"/>
</dbReference>
<dbReference type="AlphaFoldDB" id="A0AAV3US00"/>
<gene>
    <name evidence="1" type="ORF">GCM10025751_57100</name>
</gene>
<dbReference type="InterPro" id="IPR050490">
    <property type="entry name" value="Bact_solute-bd_prot1"/>
</dbReference>
<proteinExistence type="predicted"/>
<organism evidence="1 2">
    <name type="scientific">Haladaptatus pallidirubidus</name>
    <dbReference type="NCBI Taxonomy" id="1008152"/>
    <lineage>
        <taxon>Archaea</taxon>
        <taxon>Methanobacteriati</taxon>
        <taxon>Methanobacteriota</taxon>
        <taxon>Stenosarchaea group</taxon>
        <taxon>Halobacteria</taxon>
        <taxon>Halobacteriales</taxon>
        <taxon>Haladaptataceae</taxon>
        <taxon>Haladaptatus</taxon>
    </lineage>
</organism>
<evidence type="ECO:0000313" key="1">
    <source>
        <dbReference type="EMBL" id="GAA5065784.1"/>
    </source>
</evidence>
<comment type="caution">
    <text evidence="1">The sequence shown here is derived from an EMBL/GenBank/DDBJ whole genome shotgun (WGS) entry which is preliminary data.</text>
</comment>
<dbReference type="PANTHER" id="PTHR43649">
    <property type="entry name" value="ARABINOSE-BINDING PROTEIN-RELATED"/>
    <property type="match status" value="1"/>
</dbReference>
<dbReference type="PANTHER" id="PTHR43649:SF12">
    <property type="entry name" value="DIACETYLCHITOBIOSE BINDING PROTEIN DASA"/>
    <property type="match status" value="1"/>
</dbReference>
<sequence>MAGTISLAGCTSLPGGKSGSSGTNTLRVLNSAYEPTQKEFKKLFSEFEDKHSNVKIKYNRVGFAEAPQKASQAHASGNPYDIMNLASPGNNVAAAKKGLFQPINDVIEERGGTDYWLEKSIFKLDGDYYFAPHYGSVINLLYREDLLKEAGAPMPPFDSWDQYKRAAKMVTKPDKNQYGHPVFLGSNHFHGVWPMMLVLGNGGHLVNSDGNIVYGSKKTAEALSFIKEMNQFSPKSAHNTSIPNMRPPLYQGQYAMTWYSTNLMPSDIEEYNPDLKGKVHVTHVPAKNSNHTPVARMTGTGYGLSSKTDHPDMAKKLIKFVTKKENVTRLLLAQPAAKVPMVKGILDQDQLWESETLSKYEDHYRNLVGIAQDYGRIIAVNENPDTVNSITGQALSEAYVVKSAQDVVLNGEDPMQSAQKWAKKMRQDLK</sequence>
<evidence type="ECO:0000313" key="2">
    <source>
        <dbReference type="Proteomes" id="UP001501729"/>
    </source>
</evidence>